<evidence type="ECO:0000256" key="16">
    <source>
        <dbReference type="SAM" id="MobiDB-lite"/>
    </source>
</evidence>
<evidence type="ECO:0000256" key="2">
    <source>
        <dbReference type="ARBA" id="ARBA00001604"/>
    </source>
</evidence>
<keyword evidence="8 15" id="KW-0732">Signal</keyword>
<evidence type="ECO:0000256" key="15">
    <source>
        <dbReference type="RuleBase" id="RU366027"/>
    </source>
</evidence>
<comment type="cofactor">
    <cofactor evidence="15">
        <name>Ca(2+)</name>
        <dbReference type="ChEBI" id="CHEBI:29108"/>
    </cofactor>
    <text evidence="15">Binds 1 Ca(2+) ion per monomer. In the dimeric form the Ca(2+) is bound by different amino acids with binding of each Ca(2+) shared with ligands coming from each monomer. The Ca(2+) ion may have a role in catalysis.</text>
</comment>
<dbReference type="PANTHER" id="PTHR40457:SF1">
    <property type="entry name" value="PHOSPHOLIPASE A1"/>
    <property type="match status" value="1"/>
</dbReference>
<comment type="subcellular location">
    <subcellularLocation>
        <location evidence="15">Cell outer membrane</location>
        <topology evidence="15">Multi-pass membrane protein</topology>
    </subcellularLocation>
    <text evidence="15">One of the very few enzymes located there.</text>
</comment>
<feature type="region of interest" description="Disordered" evidence="16">
    <location>
        <begin position="54"/>
        <end position="79"/>
    </location>
</feature>
<feature type="chain" id="PRO_5044962965" description="Phospholipase A1" evidence="15">
    <location>
        <begin position="22"/>
        <end position="346"/>
    </location>
</feature>
<evidence type="ECO:0000256" key="5">
    <source>
        <dbReference type="ARBA" id="ARBA00022452"/>
    </source>
</evidence>
<keyword evidence="14 15" id="KW-0998">Cell outer membrane</keyword>
<evidence type="ECO:0000256" key="9">
    <source>
        <dbReference type="ARBA" id="ARBA00022801"/>
    </source>
</evidence>
<keyword evidence="7 15" id="KW-0479">Metal-binding</keyword>
<evidence type="ECO:0000256" key="8">
    <source>
        <dbReference type="ARBA" id="ARBA00022729"/>
    </source>
</evidence>
<dbReference type="Pfam" id="PF02253">
    <property type="entry name" value="PLA1"/>
    <property type="match status" value="1"/>
</dbReference>
<comment type="similarity">
    <text evidence="3 15">Belongs to the phospholipase A1 family.</text>
</comment>
<name>A0ABU6J8J7_9BURK</name>
<comment type="function">
    <text evidence="15">Hydrolysis of phosphatidylcholine with phospholipase A2 (EC 3.1.1.4) and phospholipase A1 (EC 3.1.1.32) activities.</text>
</comment>
<evidence type="ECO:0000313" key="17">
    <source>
        <dbReference type="EMBL" id="MEC4719990.1"/>
    </source>
</evidence>
<keyword evidence="13" id="KW-0472">Membrane</keyword>
<keyword evidence="6" id="KW-0812">Transmembrane</keyword>
<comment type="caution">
    <text evidence="17">The sequence shown here is derived from an EMBL/GenBank/DDBJ whole genome shotgun (WGS) entry which is preliminary data.</text>
</comment>
<keyword evidence="9 15" id="KW-0378">Hydrolase</keyword>
<organism evidence="17 18">
    <name type="scientific">Noviherbaspirillum album</name>
    <dbReference type="NCBI Taxonomy" id="3080276"/>
    <lineage>
        <taxon>Bacteria</taxon>
        <taxon>Pseudomonadati</taxon>
        <taxon>Pseudomonadota</taxon>
        <taxon>Betaproteobacteria</taxon>
        <taxon>Burkholderiales</taxon>
        <taxon>Oxalobacteraceae</taxon>
        <taxon>Noviherbaspirillum</taxon>
    </lineage>
</organism>
<gene>
    <name evidence="17" type="ORF">RY831_12580</name>
</gene>
<dbReference type="Gene3D" id="2.40.230.10">
    <property type="entry name" value="Phospholipase A1"/>
    <property type="match status" value="1"/>
</dbReference>
<comment type="subunit">
    <text evidence="4 15">Homodimer; dimerization is reversible, and the dimeric form is the active one.</text>
</comment>
<reference evidence="17 18" key="1">
    <citation type="submission" date="2023-10" db="EMBL/GenBank/DDBJ databases">
        <title>Noviherbaspirillum sp. CPCC 100848 genome assembly.</title>
        <authorList>
            <person name="Li X.Y."/>
            <person name="Fang X.M."/>
        </authorList>
    </citation>
    <scope>NUCLEOTIDE SEQUENCE [LARGE SCALE GENOMIC DNA]</scope>
    <source>
        <strain evidence="17 18">CPCC 100848</strain>
    </source>
</reference>
<evidence type="ECO:0000256" key="11">
    <source>
        <dbReference type="ARBA" id="ARBA00022963"/>
    </source>
</evidence>
<evidence type="ECO:0000256" key="13">
    <source>
        <dbReference type="ARBA" id="ARBA00023136"/>
    </source>
</evidence>
<evidence type="ECO:0000256" key="1">
    <source>
        <dbReference type="ARBA" id="ARBA00000111"/>
    </source>
</evidence>
<dbReference type="EC" id="3.1.1.4" evidence="15"/>
<evidence type="ECO:0000256" key="10">
    <source>
        <dbReference type="ARBA" id="ARBA00022837"/>
    </source>
</evidence>
<evidence type="ECO:0000256" key="7">
    <source>
        <dbReference type="ARBA" id="ARBA00022723"/>
    </source>
</evidence>
<dbReference type="RefSeq" id="WP_326506705.1">
    <property type="nucleotide sequence ID" value="NZ_JAWIIV010000009.1"/>
</dbReference>
<dbReference type="CDD" id="cd00541">
    <property type="entry name" value="OMPLA"/>
    <property type="match status" value="1"/>
</dbReference>
<dbReference type="InterPro" id="IPR036541">
    <property type="entry name" value="PLipase_A1_sf"/>
</dbReference>
<feature type="signal peptide" evidence="15">
    <location>
        <begin position="1"/>
        <end position="21"/>
    </location>
</feature>
<proteinExistence type="inferred from homology"/>
<evidence type="ECO:0000256" key="14">
    <source>
        <dbReference type="ARBA" id="ARBA00023237"/>
    </source>
</evidence>
<dbReference type="PRINTS" id="PR01486">
    <property type="entry name" value="PHPHLIPASEA1"/>
</dbReference>
<sequence length="346" mass="38272">MRKKLPFGAFAAVLAASHALAQDVPTRLEACAALLDDQERLSCYDRIARGAPVPEQERAAAAASPQPEPEQIAANTPAGTAATADISYLSRYWELDPADKRGALHFRPHRENYLIATYNDSPNIGPYRPLRAIGESGGLSNAELKFQLGFKLKMAENPAGLPVDLWFGYTQVSYWQAENREASSPFRETNYQPEVMAVVPLNLDLLGVKLRFLNAGFVHESNGQGSLLSRSWNRSYLQAGFERGNFSLLARVWKRVNEGADDDNADIVDYMGRGDVVGTWRSGGHEVSVLSRYNFSTDKGALQLGWAFPLAPRLKGYLQYFTGYGHSLIDYNAYQRVVGLGVLVTY</sequence>
<protein>
    <recommendedName>
        <fullName evidence="15">Phospholipase A1</fullName>
        <ecNumber evidence="15">3.1.1.32</ecNumber>
        <ecNumber evidence="15">3.1.1.4</ecNumber>
    </recommendedName>
    <alternativeName>
        <fullName evidence="15">Phosphatidylcholine 1-acylhydrolase</fullName>
    </alternativeName>
</protein>
<accession>A0ABU6J8J7</accession>
<dbReference type="PANTHER" id="PTHR40457">
    <property type="entry name" value="PHOSPHOLIPASE A1"/>
    <property type="match status" value="1"/>
</dbReference>
<dbReference type="InterPro" id="IPR003187">
    <property type="entry name" value="PLipase_A1"/>
</dbReference>
<keyword evidence="11 15" id="KW-0442">Lipid degradation</keyword>
<evidence type="ECO:0000256" key="6">
    <source>
        <dbReference type="ARBA" id="ARBA00022692"/>
    </source>
</evidence>
<keyword evidence="18" id="KW-1185">Reference proteome</keyword>
<dbReference type="Proteomes" id="UP001352263">
    <property type="component" value="Unassembled WGS sequence"/>
</dbReference>
<evidence type="ECO:0000313" key="18">
    <source>
        <dbReference type="Proteomes" id="UP001352263"/>
    </source>
</evidence>
<evidence type="ECO:0000256" key="12">
    <source>
        <dbReference type="ARBA" id="ARBA00023098"/>
    </source>
</evidence>
<keyword evidence="10 15" id="KW-0106">Calcium</keyword>
<dbReference type="EC" id="3.1.1.32" evidence="15"/>
<keyword evidence="5" id="KW-1134">Transmembrane beta strand</keyword>
<comment type="catalytic activity">
    <reaction evidence="1 15">
        <text>a 1,2-diacyl-sn-glycero-3-phosphocholine + H2O = a 2-acyl-sn-glycero-3-phosphocholine + a fatty acid + H(+)</text>
        <dbReference type="Rhea" id="RHEA:18689"/>
        <dbReference type="ChEBI" id="CHEBI:15377"/>
        <dbReference type="ChEBI" id="CHEBI:15378"/>
        <dbReference type="ChEBI" id="CHEBI:28868"/>
        <dbReference type="ChEBI" id="CHEBI:57643"/>
        <dbReference type="ChEBI" id="CHEBI:57875"/>
        <dbReference type="EC" id="3.1.1.32"/>
    </reaction>
</comment>
<keyword evidence="12 15" id="KW-0443">Lipid metabolism</keyword>
<evidence type="ECO:0000256" key="4">
    <source>
        <dbReference type="ARBA" id="ARBA00011702"/>
    </source>
</evidence>
<dbReference type="EMBL" id="JAWIIV010000009">
    <property type="protein sequence ID" value="MEC4719990.1"/>
    <property type="molecule type" value="Genomic_DNA"/>
</dbReference>
<evidence type="ECO:0000256" key="3">
    <source>
        <dbReference type="ARBA" id="ARBA00010525"/>
    </source>
</evidence>
<comment type="catalytic activity">
    <reaction evidence="2 15">
        <text>a 1,2-diacyl-sn-glycero-3-phosphocholine + H2O = a 1-acyl-sn-glycero-3-phosphocholine + a fatty acid + H(+)</text>
        <dbReference type="Rhea" id="RHEA:15801"/>
        <dbReference type="ChEBI" id="CHEBI:15377"/>
        <dbReference type="ChEBI" id="CHEBI:15378"/>
        <dbReference type="ChEBI" id="CHEBI:28868"/>
        <dbReference type="ChEBI" id="CHEBI:57643"/>
        <dbReference type="ChEBI" id="CHEBI:58168"/>
        <dbReference type="EC" id="3.1.1.4"/>
    </reaction>
</comment>
<dbReference type="SUPFAM" id="SSF56931">
    <property type="entry name" value="Outer membrane phospholipase A (OMPLA)"/>
    <property type="match status" value="1"/>
</dbReference>